<sequence length="559" mass="63395">MKKYKRIIKKRLFLSIITSPIVILVYGISMYELYTLCKFGKMQNNIKILFICMLFFLACIIFFIVKAIIIKKTTPDSQKIIENYEVDNSGINIQEGEQSRVEFQDIKSFKVNKKYSFIVLSNKAILILDTKNKTSEEIGLMRETLKTNVEYHGIYKEVWTYVAIILIVFISLFYGGKIYKSAINYNGKLSWVLGDLKNKKTLKFEHNNIYEQGIEGIFTDINKEITMPKDLYISDNFTLNFDSNGIITSFDTYLYGKNDKGKLQSYLITYNREKSADITVILNGYVNAKYNEDKRLKPLIDTVKVISVKQTVSKWHENKYGILYYGMRSFGNNTDGIVYVNSNGTTKPATKASEEIKGYAVSVFVPGKENTDIPVRYILSESLENIRPKEFKDVSKKSSDNANEFYISNKVGYRLDVAASAAGSKSYSLNKTSDGGITWNAINDDPFCGSTGEASGISFLNDKLGFICISRNGGKEGMLYRTEDGGLSYKKVDFPKIDVKLDNGQKSDPFDLPEIPNEKDGKLNVLIGQGLDGDYNGACKALYQSKDQGRTWEYVKEVK</sequence>
<dbReference type="EMBL" id="BROD01000001">
    <property type="protein sequence ID" value="GKX67548.1"/>
    <property type="molecule type" value="Genomic_DNA"/>
</dbReference>
<gene>
    <name evidence="1" type="ORF">rsdtw13_28060</name>
</gene>
<organism evidence="1 2">
    <name type="scientific">Inconstantimicrobium mannanitabidum</name>
    <dbReference type="NCBI Taxonomy" id="1604901"/>
    <lineage>
        <taxon>Bacteria</taxon>
        <taxon>Bacillati</taxon>
        <taxon>Bacillota</taxon>
        <taxon>Clostridia</taxon>
        <taxon>Eubacteriales</taxon>
        <taxon>Clostridiaceae</taxon>
        <taxon>Inconstantimicrobium</taxon>
    </lineage>
</organism>
<evidence type="ECO:0000313" key="1">
    <source>
        <dbReference type="EMBL" id="GKX67548.1"/>
    </source>
</evidence>
<name>A0ACB5RE44_9CLOT</name>
<protein>
    <submittedName>
        <fullName evidence="1">Uncharacterized protein</fullName>
    </submittedName>
</protein>
<keyword evidence="2" id="KW-1185">Reference proteome</keyword>
<evidence type="ECO:0000313" key="2">
    <source>
        <dbReference type="Proteomes" id="UP001058074"/>
    </source>
</evidence>
<comment type="caution">
    <text evidence="1">The sequence shown here is derived from an EMBL/GenBank/DDBJ whole genome shotgun (WGS) entry which is preliminary data.</text>
</comment>
<reference evidence="1" key="1">
    <citation type="journal article" date="2025" name="Int. J. Syst. Evol. Microbiol.">
        <title>Inconstantimicrobium mannanitabidum sp. nov., a novel member of the family Clostridiaceae isolated from anoxic soil under the treatment of reductive soil disinfestation.</title>
        <authorList>
            <person name="Ueki A."/>
            <person name="Tonouchi A."/>
            <person name="Honma S."/>
            <person name="Kaku N."/>
            <person name="Ueki K."/>
        </authorList>
    </citation>
    <scope>NUCLEOTIDE SEQUENCE</scope>
    <source>
        <strain evidence="1">TW13</strain>
    </source>
</reference>
<dbReference type="Proteomes" id="UP001058074">
    <property type="component" value="Unassembled WGS sequence"/>
</dbReference>
<accession>A0ACB5RE44</accession>
<proteinExistence type="predicted"/>